<evidence type="ECO:0000256" key="1">
    <source>
        <dbReference type="ARBA" id="ARBA00011073"/>
    </source>
</evidence>
<dbReference type="GO" id="GO:0004252">
    <property type="term" value="F:serine-type endopeptidase activity"/>
    <property type="evidence" value="ECO:0007669"/>
    <property type="project" value="InterPro"/>
</dbReference>
<keyword evidence="2" id="KW-0732">Signal</keyword>
<proteinExistence type="inferred from homology"/>
<dbReference type="EMBL" id="JAUIZM010000010">
    <property type="protein sequence ID" value="KAK1360152.1"/>
    <property type="molecule type" value="Genomic_DNA"/>
</dbReference>
<keyword evidence="5" id="KW-1185">Reference proteome</keyword>
<dbReference type="Pfam" id="PF05922">
    <property type="entry name" value="Inhibitor_I9"/>
    <property type="match status" value="1"/>
</dbReference>
<gene>
    <name evidence="4" type="ORF">POM88_044626</name>
</gene>
<organism evidence="4 5">
    <name type="scientific">Heracleum sosnowskyi</name>
    <dbReference type="NCBI Taxonomy" id="360622"/>
    <lineage>
        <taxon>Eukaryota</taxon>
        <taxon>Viridiplantae</taxon>
        <taxon>Streptophyta</taxon>
        <taxon>Embryophyta</taxon>
        <taxon>Tracheophyta</taxon>
        <taxon>Spermatophyta</taxon>
        <taxon>Magnoliopsida</taxon>
        <taxon>eudicotyledons</taxon>
        <taxon>Gunneridae</taxon>
        <taxon>Pentapetalae</taxon>
        <taxon>asterids</taxon>
        <taxon>campanulids</taxon>
        <taxon>Apiales</taxon>
        <taxon>Apiaceae</taxon>
        <taxon>Apioideae</taxon>
        <taxon>apioid superclade</taxon>
        <taxon>Tordylieae</taxon>
        <taxon>Tordyliinae</taxon>
        <taxon>Heracleum</taxon>
    </lineage>
</organism>
<dbReference type="Proteomes" id="UP001237642">
    <property type="component" value="Unassembled WGS sequence"/>
</dbReference>
<dbReference type="Pfam" id="PF05056">
    <property type="entry name" value="DUF674"/>
    <property type="match status" value="1"/>
</dbReference>
<dbReference type="InterPro" id="IPR010259">
    <property type="entry name" value="S8pro/Inhibitor_I9"/>
</dbReference>
<dbReference type="AlphaFoldDB" id="A0AAD8M5H6"/>
<sequence>MLVCLVQVLRTEHAKDAIFYSYTRHINGFAGTLDDGAAARIARHPNVVSVFLNKGRQLHTTRSWEFMGLKDDGVILPGSIWEKARFGEDAIIGNLDTDWFSSILITLELYKENAVCQALTSWSIYLVDNSTEKVIFAEAGKDFVDFLFGLLEIPLGSLPSLLAKERICESWTLSKVYESVNKLGNEYLQPDQTKKSLLNPDMPFSNTNTLWVTLCRLSTKPAPLMAIFSSPGPNPITPEILKPDISAPGVSIIAAYRPDDQLFDKKQVVFNAMLDTSMSCPHVSGIAGMPSSNMESCCNQICNDDNW</sequence>
<dbReference type="Gene3D" id="3.30.70.80">
    <property type="entry name" value="Peptidase S8 propeptide/proteinase inhibitor I9"/>
    <property type="match status" value="1"/>
</dbReference>
<feature type="domain" description="Inhibitor I9" evidence="3">
    <location>
        <begin position="11"/>
        <end position="59"/>
    </location>
</feature>
<name>A0AAD8M5H6_9APIA</name>
<dbReference type="Gene3D" id="3.40.50.200">
    <property type="entry name" value="Peptidase S8/S53 domain"/>
    <property type="match status" value="1"/>
</dbReference>
<evidence type="ECO:0000256" key="2">
    <source>
        <dbReference type="ARBA" id="ARBA00022729"/>
    </source>
</evidence>
<dbReference type="InterPro" id="IPR037045">
    <property type="entry name" value="S8pro/Inhibitor_I9_sf"/>
</dbReference>
<comment type="caution">
    <text evidence="4">The sequence shown here is derived from an EMBL/GenBank/DDBJ whole genome shotgun (WGS) entry which is preliminary data.</text>
</comment>
<dbReference type="InterPro" id="IPR045051">
    <property type="entry name" value="SBT"/>
</dbReference>
<dbReference type="PANTHER" id="PTHR10795">
    <property type="entry name" value="PROPROTEIN CONVERTASE SUBTILISIN/KEXIN"/>
    <property type="match status" value="1"/>
</dbReference>
<evidence type="ECO:0000313" key="4">
    <source>
        <dbReference type="EMBL" id="KAK1360152.1"/>
    </source>
</evidence>
<reference evidence="4" key="2">
    <citation type="submission" date="2023-05" db="EMBL/GenBank/DDBJ databases">
        <authorList>
            <person name="Schelkunov M.I."/>
        </authorList>
    </citation>
    <scope>NUCLEOTIDE SEQUENCE</scope>
    <source>
        <strain evidence="4">Hsosn_3</strain>
        <tissue evidence="4">Leaf</tissue>
    </source>
</reference>
<evidence type="ECO:0000313" key="5">
    <source>
        <dbReference type="Proteomes" id="UP001237642"/>
    </source>
</evidence>
<comment type="similarity">
    <text evidence="1">Belongs to the peptidase S8 family.</text>
</comment>
<dbReference type="GO" id="GO:0006508">
    <property type="term" value="P:proteolysis"/>
    <property type="evidence" value="ECO:0007669"/>
    <property type="project" value="InterPro"/>
</dbReference>
<protein>
    <recommendedName>
        <fullName evidence="3">Inhibitor I9 domain-containing protein</fullName>
    </recommendedName>
</protein>
<accession>A0AAD8M5H6</accession>
<dbReference type="InterPro" id="IPR007750">
    <property type="entry name" value="DUF674"/>
</dbReference>
<reference evidence="4" key="1">
    <citation type="submission" date="2023-02" db="EMBL/GenBank/DDBJ databases">
        <title>Genome of toxic invasive species Heracleum sosnowskyi carries increased number of genes despite the absence of recent whole-genome duplications.</title>
        <authorList>
            <person name="Schelkunov M."/>
            <person name="Shtratnikova V."/>
            <person name="Makarenko M."/>
            <person name="Klepikova A."/>
            <person name="Omelchenko D."/>
            <person name="Novikova G."/>
            <person name="Obukhova E."/>
            <person name="Bogdanov V."/>
            <person name="Penin A."/>
            <person name="Logacheva M."/>
        </authorList>
    </citation>
    <scope>NUCLEOTIDE SEQUENCE</scope>
    <source>
        <strain evidence="4">Hsosn_3</strain>
        <tissue evidence="4">Leaf</tissue>
    </source>
</reference>
<evidence type="ECO:0000259" key="3">
    <source>
        <dbReference type="Pfam" id="PF05922"/>
    </source>
</evidence>
<dbReference type="InterPro" id="IPR036852">
    <property type="entry name" value="Peptidase_S8/S53_dom_sf"/>
</dbReference>
<dbReference type="SUPFAM" id="SSF52743">
    <property type="entry name" value="Subtilisin-like"/>
    <property type="match status" value="1"/>
</dbReference>